<organism evidence="5 6">
    <name type="scientific">Afipia felis</name>
    <name type="common">Cat scratch disease bacillus</name>
    <dbReference type="NCBI Taxonomy" id="1035"/>
    <lineage>
        <taxon>Bacteria</taxon>
        <taxon>Pseudomonadati</taxon>
        <taxon>Pseudomonadota</taxon>
        <taxon>Alphaproteobacteria</taxon>
        <taxon>Hyphomicrobiales</taxon>
        <taxon>Nitrobacteraceae</taxon>
        <taxon>Afipia</taxon>
    </lineage>
</organism>
<evidence type="ECO:0000313" key="6">
    <source>
        <dbReference type="Proteomes" id="UP000254343"/>
    </source>
</evidence>
<dbReference type="PROSITE" id="PS51387">
    <property type="entry name" value="FAD_PCMH"/>
    <property type="match status" value="1"/>
</dbReference>
<dbReference type="SUPFAM" id="SSF56176">
    <property type="entry name" value="FAD-binding/transporter-associated domain-like"/>
    <property type="match status" value="1"/>
</dbReference>
<dbReference type="EC" id="1.2.7.4" evidence="5"/>
<dbReference type="InterPro" id="IPR051312">
    <property type="entry name" value="Diverse_Substr_Oxidored"/>
</dbReference>
<feature type="domain" description="FAD-binding PCMH-type" evidence="4">
    <location>
        <begin position="1"/>
        <end position="177"/>
    </location>
</feature>
<dbReference type="Pfam" id="PF00941">
    <property type="entry name" value="FAD_binding_5"/>
    <property type="match status" value="1"/>
</dbReference>
<dbReference type="GO" id="GO:0043885">
    <property type="term" value="F:anaerobic carbon-monoxide dehydrogenase activity"/>
    <property type="evidence" value="ECO:0007669"/>
    <property type="project" value="UniProtKB-EC"/>
</dbReference>
<dbReference type="EMBL" id="UIGB01000001">
    <property type="protein sequence ID" value="SUU86125.1"/>
    <property type="molecule type" value="Genomic_DNA"/>
</dbReference>
<dbReference type="InterPro" id="IPR016167">
    <property type="entry name" value="FAD-bd_PCMH_sub1"/>
</dbReference>
<accession>A0A380WDC9</accession>
<evidence type="ECO:0000259" key="4">
    <source>
        <dbReference type="PROSITE" id="PS51387"/>
    </source>
</evidence>
<dbReference type="SMART" id="SM01092">
    <property type="entry name" value="CO_deh_flav_C"/>
    <property type="match status" value="1"/>
</dbReference>
<evidence type="ECO:0000256" key="2">
    <source>
        <dbReference type="ARBA" id="ARBA00022827"/>
    </source>
</evidence>
<proteinExistence type="predicted"/>
<dbReference type="InterPro" id="IPR036683">
    <property type="entry name" value="CO_DH_flav_C_dom_sf"/>
</dbReference>
<keyword evidence="1" id="KW-0285">Flavoprotein</keyword>
<gene>
    <name evidence="5" type="primary">cutM_3</name>
    <name evidence="5" type="ORF">NCTC12722_03347</name>
</gene>
<dbReference type="Pfam" id="PF03450">
    <property type="entry name" value="CO_deh_flav_C"/>
    <property type="match status" value="1"/>
</dbReference>
<keyword evidence="3 5" id="KW-0560">Oxidoreductase</keyword>
<sequence length="286" mass="30771">MKLPVVGYQQAESVEDAVRLLVESEGDGKILAGGQSLIPMMAYRLLTPSILIDIGRIGELKSIEVSSSELKIGALVRWCDILESHDVASTHPLLREAISHVAHYQIRNRGTIGGSLAHCDPAAECPATVLALDGVIDIAGPDGQRSMPAHGFFQGLLSTDLGADEIITGVRLPLWTSSRRWAFKEFSRRQGDFALAGVCLHFEIDDGKFSSSRVVGFGVGDSAMTLPQTEAALNGLRIDDDLGSVLALAAEEIDPPHDPHAPPEYRRAVFSTLLGRAIKQTLSRAE</sequence>
<dbReference type="FunFam" id="3.30.465.10:FF:000017">
    <property type="entry name" value="Xanthine dehydrogenase, FAD binding subunit"/>
    <property type="match status" value="1"/>
</dbReference>
<dbReference type="RefSeq" id="WP_002716949.1">
    <property type="nucleotide sequence ID" value="NZ_UFSI01000001.1"/>
</dbReference>
<dbReference type="SUPFAM" id="SSF55447">
    <property type="entry name" value="CO dehydrogenase flavoprotein C-terminal domain-like"/>
    <property type="match status" value="1"/>
</dbReference>
<dbReference type="Gene3D" id="3.30.390.50">
    <property type="entry name" value="CO dehydrogenase flavoprotein, C-terminal domain"/>
    <property type="match status" value="1"/>
</dbReference>
<dbReference type="InterPro" id="IPR016169">
    <property type="entry name" value="FAD-bd_PCMH_sub2"/>
</dbReference>
<dbReference type="PANTHER" id="PTHR42659">
    <property type="entry name" value="XANTHINE DEHYDROGENASE SUBUNIT C-RELATED"/>
    <property type="match status" value="1"/>
</dbReference>
<dbReference type="PANTHER" id="PTHR42659:SF2">
    <property type="entry name" value="XANTHINE DEHYDROGENASE SUBUNIT C-RELATED"/>
    <property type="match status" value="1"/>
</dbReference>
<name>A0A380WDC9_AFIFE</name>
<dbReference type="InterPro" id="IPR005107">
    <property type="entry name" value="CO_DH_flav_C"/>
</dbReference>
<dbReference type="Proteomes" id="UP000254343">
    <property type="component" value="Unassembled WGS sequence"/>
</dbReference>
<dbReference type="InterPro" id="IPR036318">
    <property type="entry name" value="FAD-bd_PCMH-like_sf"/>
</dbReference>
<evidence type="ECO:0000313" key="5">
    <source>
        <dbReference type="EMBL" id="SUU86125.1"/>
    </source>
</evidence>
<protein>
    <submittedName>
        <fullName evidence="5">Carbon monoxide dehydrogenase medium chain</fullName>
        <ecNumber evidence="5">1.2.7.4</ecNumber>
    </submittedName>
</protein>
<reference evidence="5 6" key="1">
    <citation type="submission" date="2018-06" db="EMBL/GenBank/DDBJ databases">
        <authorList>
            <consortium name="Pathogen Informatics"/>
            <person name="Doyle S."/>
        </authorList>
    </citation>
    <scope>NUCLEOTIDE SEQUENCE [LARGE SCALE GENOMIC DNA]</scope>
    <source>
        <strain evidence="5 6">NCTC12722</strain>
    </source>
</reference>
<dbReference type="InterPro" id="IPR002346">
    <property type="entry name" value="Mopterin_DH_FAD-bd"/>
</dbReference>
<dbReference type="AlphaFoldDB" id="A0A380WDC9"/>
<keyword evidence="2" id="KW-0274">FAD</keyword>
<dbReference type="Gene3D" id="3.30.465.10">
    <property type="match status" value="1"/>
</dbReference>
<dbReference type="Gene3D" id="3.30.43.10">
    <property type="entry name" value="Uridine Diphospho-n-acetylenolpyruvylglucosamine Reductase, domain 2"/>
    <property type="match status" value="1"/>
</dbReference>
<evidence type="ECO:0000256" key="3">
    <source>
        <dbReference type="ARBA" id="ARBA00023002"/>
    </source>
</evidence>
<dbReference type="OrthoDB" id="9793944at2"/>
<dbReference type="InterPro" id="IPR016166">
    <property type="entry name" value="FAD-bd_PCMH"/>
</dbReference>
<evidence type="ECO:0000256" key="1">
    <source>
        <dbReference type="ARBA" id="ARBA00022630"/>
    </source>
</evidence>
<dbReference type="GO" id="GO:0071949">
    <property type="term" value="F:FAD binding"/>
    <property type="evidence" value="ECO:0007669"/>
    <property type="project" value="InterPro"/>
</dbReference>